<name>A0A0D2BW51_9EURO</name>
<dbReference type="EMBL" id="KN847046">
    <property type="protein sequence ID" value="KIW22625.1"/>
    <property type="molecule type" value="Genomic_DNA"/>
</dbReference>
<dbReference type="AlphaFoldDB" id="A0A0D2BW51"/>
<dbReference type="Proteomes" id="UP000054466">
    <property type="component" value="Unassembled WGS sequence"/>
</dbReference>
<keyword evidence="2" id="KW-0238">DNA-binding</keyword>
<dbReference type="PROSITE" id="PS00463">
    <property type="entry name" value="ZN2_CY6_FUNGAL_1"/>
    <property type="match status" value="1"/>
</dbReference>
<organism evidence="6 7">
    <name type="scientific">Cladophialophora immunda</name>
    <dbReference type="NCBI Taxonomy" id="569365"/>
    <lineage>
        <taxon>Eukaryota</taxon>
        <taxon>Fungi</taxon>
        <taxon>Dikarya</taxon>
        <taxon>Ascomycota</taxon>
        <taxon>Pezizomycotina</taxon>
        <taxon>Eurotiomycetes</taxon>
        <taxon>Chaetothyriomycetidae</taxon>
        <taxon>Chaetothyriales</taxon>
        <taxon>Herpotrichiellaceae</taxon>
        <taxon>Cladophialophora</taxon>
    </lineage>
</organism>
<protein>
    <recommendedName>
        <fullName evidence="5">Zn(2)-C6 fungal-type domain-containing protein</fullName>
    </recommendedName>
</protein>
<evidence type="ECO:0000256" key="4">
    <source>
        <dbReference type="ARBA" id="ARBA00023242"/>
    </source>
</evidence>
<dbReference type="PROSITE" id="PS50048">
    <property type="entry name" value="ZN2_CY6_FUNGAL_2"/>
    <property type="match status" value="1"/>
</dbReference>
<dbReference type="GO" id="GO:0000981">
    <property type="term" value="F:DNA-binding transcription factor activity, RNA polymerase II-specific"/>
    <property type="evidence" value="ECO:0007669"/>
    <property type="project" value="InterPro"/>
</dbReference>
<dbReference type="OrthoDB" id="4491390at2759"/>
<gene>
    <name evidence="6" type="ORF">PV07_10905</name>
</gene>
<dbReference type="InterPro" id="IPR036864">
    <property type="entry name" value="Zn2-C6_fun-type_DNA-bd_sf"/>
</dbReference>
<dbReference type="STRING" id="569365.A0A0D2BW51"/>
<keyword evidence="1" id="KW-0805">Transcription regulation</keyword>
<dbReference type="VEuPathDB" id="FungiDB:PV07_10905"/>
<keyword evidence="4" id="KW-0539">Nucleus</keyword>
<sequence length="514" mass="57304">MTGVAGKSKGCVTCRRRKIKCDLTSPACQNCSRFNRTCEGYGRYPVFINRTTAGVLRRKPLEEAKSFLSGAPGVNKGVHQAPLVTARAYSIGSEVSVKNVEADRYVAWFWDSFVPARPLTDSLQRPAPHWLHGVFELKYRHLGRQPALDDALLAVALTRYGKMYNAPAVLEAGQQIYTRVLSHLQQSLYDEELVMLDETLATVSVMVLYELLQQTAMTPEGWSKHVTGFATLLQHRGPLRHRALLPRKLFEHSRYMLMMHGLAQRKASVFGEQEWREDPWNGADKGVEQKILDYGLRLGGLLEKADSLVKDAEGFDTMAMLLADLAEISNGIENCHSHYLPQHKSPSDASSADNHDSYRARPYQSPLNIPVKMTAFGIQLVACATGYALILKADGLNARGQGFCVINSMPFGVHTTKEWFNSKRVLLAKEICKFSAIFLSKGVGIMGASRVIVPLRLASEQLETSDPEYAECHELLQKLEGKGMEFVPALNRNEAIASRIIRRKSLLPDLKGRC</sequence>
<keyword evidence="3" id="KW-0804">Transcription</keyword>
<evidence type="ECO:0000259" key="5">
    <source>
        <dbReference type="PROSITE" id="PS50048"/>
    </source>
</evidence>
<evidence type="ECO:0000313" key="7">
    <source>
        <dbReference type="Proteomes" id="UP000054466"/>
    </source>
</evidence>
<dbReference type="GO" id="GO:0008270">
    <property type="term" value="F:zinc ion binding"/>
    <property type="evidence" value="ECO:0007669"/>
    <property type="project" value="InterPro"/>
</dbReference>
<dbReference type="PANTHER" id="PTHR38111">
    <property type="entry name" value="ZN(2)-C6 FUNGAL-TYPE DOMAIN-CONTAINING PROTEIN-RELATED"/>
    <property type="match status" value="1"/>
</dbReference>
<dbReference type="InterPro" id="IPR053178">
    <property type="entry name" value="Osmoadaptation_assoc"/>
</dbReference>
<dbReference type="RefSeq" id="XP_016242841.1">
    <property type="nucleotide sequence ID" value="XM_016398279.1"/>
</dbReference>
<dbReference type="CDD" id="cd00067">
    <property type="entry name" value="GAL4"/>
    <property type="match status" value="1"/>
</dbReference>
<dbReference type="GeneID" id="27350099"/>
<dbReference type="SUPFAM" id="SSF57701">
    <property type="entry name" value="Zn2/Cys6 DNA-binding domain"/>
    <property type="match status" value="1"/>
</dbReference>
<accession>A0A0D2BW51</accession>
<evidence type="ECO:0000256" key="1">
    <source>
        <dbReference type="ARBA" id="ARBA00023015"/>
    </source>
</evidence>
<dbReference type="PANTHER" id="PTHR38111:SF6">
    <property type="entry name" value="FINGER DOMAIN PROTEIN, PUTATIVE (AFU_ORTHOLOGUE AFUA_8G01940)-RELATED"/>
    <property type="match status" value="1"/>
</dbReference>
<evidence type="ECO:0000256" key="3">
    <source>
        <dbReference type="ARBA" id="ARBA00023163"/>
    </source>
</evidence>
<dbReference type="GO" id="GO:0003677">
    <property type="term" value="F:DNA binding"/>
    <property type="evidence" value="ECO:0007669"/>
    <property type="project" value="UniProtKB-KW"/>
</dbReference>
<evidence type="ECO:0000313" key="6">
    <source>
        <dbReference type="EMBL" id="KIW22625.1"/>
    </source>
</evidence>
<evidence type="ECO:0000256" key="2">
    <source>
        <dbReference type="ARBA" id="ARBA00023125"/>
    </source>
</evidence>
<dbReference type="Gene3D" id="4.10.240.10">
    <property type="entry name" value="Zn(2)-C6 fungal-type DNA-binding domain"/>
    <property type="match status" value="1"/>
</dbReference>
<feature type="domain" description="Zn(2)-C6 fungal-type" evidence="5">
    <location>
        <begin position="10"/>
        <end position="38"/>
    </location>
</feature>
<dbReference type="Pfam" id="PF00172">
    <property type="entry name" value="Zn_clus"/>
    <property type="match status" value="1"/>
</dbReference>
<dbReference type="SMART" id="SM00066">
    <property type="entry name" value="GAL4"/>
    <property type="match status" value="1"/>
</dbReference>
<dbReference type="InterPro" id="IPR001138">
    <property type="entry name" value="Zn2Cys6_DnaBD"/>
</dbReference>
<proteinExistence type="predicted"/>
<dbReference type="HOGENOM" id="CLU_514860_0_0_1"/>
<keyword evidence="7" id="KW-1185">Reference proteome</keyword>
<reference evidence="6 7" key="1">
    <citation type="submission" date="2015-01" db="EMBL/GenBank/DDBJ databases">
        <title>The Genome Sequence of Cladophialophora immunda CBS83496.</title>
        <authorList>
            <consortium name="The Broad Institute Genomics Platform"/>
            <person name="Cuomo C."/>
            <person name="de Hoog S."/>
            <person name="Gorbushina A."/>
            <person name="Stielow B."/>
            <person name="Teixiera M."/>
            <person name="Abouelleil A."/>
            <person name="Chapman S.B."/>
            <person name="Priest M."/>
            <person name="Young S.K."/>
            <person name="Wortman J."/>
            <person name="Nusbaum C."/>
            <person name="Birren B."/>
        </authorList>
    </citation>
    <scope>NUCLEOTIDE SEQUENCE [LARGE SCALE GENOMIC DNA]</scope>
    <source>
        <strain evidence="6 7">CBS 83496</strain>
    </source>
</reference>